<dbReference type="SUPFAM" id="SSF55931">
    <property type="entry name" value="Glutamine synthetase/guanido kinase"/>
    <property type="match status" value="1"/>
</dbReference>
<dbReference type="InterPro" id="IPR011793">
    <property type="entry name" value="YbdK"/>
</dbReference>
<dbReference type="EC" id="6.3.2.2" evidence="5"/>
<dbReference type="EMBL" id="QQBC01000012">
    <property type="protein sequence ID" value="RDI62731.1"/>
    <property type="molecule type" value="Genomic_DNA"/>
</dbReference>
<reference evidence="6 7" key="1">
    <citation type="submission" date="2018-07" db="EMBL/GenBank/DDBJ databases">
        <title>Genomic Encyclopedia of Type Strains, Phase IV (KMG-IV): sequencing the most valuable type-strain genomes for metagenomic binning, comparative biology and taxonomic classification.</title>
        <authorList>
            <person name="Goeker M."/>
        </authorList>
    </citation>
    <scope>NUCLEOTIDE SEQUENCE [LARGE SCALE GENOMIC DNA]</scope>
    <source>
        <strain evidence="6 7">DSM 44290</strain>
    </source>
</reference>
<comment type="caution">
    <text evidence="6">The sequence shown here is derived from an EMBL/GenBank/DDBJ whole genome shotgun (WGS) entry which is preliminary data.</text>
</comment>
<dbReference type="HAMAP" id="MF_01609">
    <property type="entry name" value="Glu_cys_ligase_2"/>
    <property type="match status" value="1"/>
</dbReference>
<dbReference type="InterPro" id="IPR014746">
    <property type="entry name" value="Gln_synth/guanido_kin_cat_dom"/>
</dbReference>
<dbReference type="PANTHER" id="PTHR36510:SF1">
    <property type="entry name" value="GLUTAMATE--CYSTEINE LIGASE 2-RELATED"/>
    <property type="match status" value="1"/>
</dbReference>
<keyword evidence="7" id="KW-1185">Reference proteome</keyword>
<dbReference type="Proteomes" id="UP000254869">
    <property type="component" value="Unassembled WGS sequence"/>
</dbReference>
<comment type="function">
    <text evidence="5">ATP-dependent carboxylate-amine ligase which exhibits weak glutamate--cysteine ligase activity.</text>
</comment>
<sequence>MDEDVPSIGVEEEFLLVDSRTGIPVNKNREVAAAARELGIDLQLELAACQVETATGVHHGIDELTAELRWLRREVARCARKFDATLLAVGVSPIGPSPMAVTRSERYQRIEANFGLLADEQPLCGGHVHVAVSDREIAIQVCNYLRPWLPLLLALTANSAVQHGADTGYASWRSVLWHRWPSAGPPPYFTSAHEYDAMVSAMRTAGSILDEKMVYWDVRPSTSYPTVEIRVSDVPATVAQSALLAALIRAGVVTARDAVRHNRICPAVTAEMLRIAYWKAARDGAGGDCFDPVDGRIMPFRRRIAEFVDLVAPALDRLGDRDFVDRGIERVLEEGNGARRQVEAERRCGGGELVTELAALTLEGC</sequence>
<dbReference type="InterPro" id="IPR050141">
    <property type="entry name" value="GCL_type2/YbdK_subfam"/>
</dbReference>
<dbReference type="STRING" id="1210086.GCA_001613105_03775"/>
<dbReference type="Pfam" id="PF04107">
    <property type="entry name" value="GCS2"/>
    <property type="match status" value="1"/>
</dbReference>
<gene>
    <name evidence="6" type="ORF">DFR76_11248</name>
</gene>
<dbReference type="InterPro" id="IPR006336">
    <property type="entry name" value="GCS2"/>
</dbReference>
<evidence type="ECO:0000256" key="4">
    <source>
        <dbReference type="ARBA" id="ARBA00048819"/>
    </source>
</evidence>
<evidence type="ECO:0000256" key="3">
    <source>
        <dbReference type="ARBA" id="ARBA00022840"/>
    </source>
</evidence>
<dbReference type="GO" id="GO:0042398">
    <property type="term" value="P:modified amino acid biosynthetic process"/>
    <property type="evidence" value="ECO:0007669"/>
    <property type="project" value="InterPro"/>
</dbReference>
<proteinExistence type="inferred from homology"/>
<dbReference type="GO" id="GO:0005524">
    <property type="term" value="F:ATP binding"/>
    <property type="evidence" value="ECO:0007669"/>
    <property type="project" value="UniProtKB-KW"/>
</dbReference>
<evidence type="ECO:0000313" key="6">
    <source>
        <dbReference type="EMBL" id="RDI62731.1"/>
    </source>
</evidence>
<organism evidence="6 7">
    <name type="scientific">Nocardia pseudobrasiliensis</name>
    <dbReference type="NCBI Taxonomy" id="45979"/>
    <lineage>
        <taxon>Bacteria</taxon>
        <taxon>Bacillati</taxon>
        <taxon>Actinomycetota</taxon>
        <taxon>Actinomycetes</taxon>
        <taxon>Mycobacteriales</taxon>
        <taxon>Nocardiaceae</taxon>
        <taxon>Nocardia</taxon>
    </lineage>
</organism>
<dbReference type="Gene3D" id="3.30.590.20">
    <property type="match status" value="1"/>
</dbReference>
<evidence type="ECO:0000256" key="2">
    <source>
        <dbReference type="ARBA" id="ARBA00022741"/>
    </source>
</evidence>
<comment type="similarity">
    <text evidence="5">Belongs to the glutamate--cysteine ligase type 2 family. YbdK subfamily.</text>
</comment>
<dbReference type="AlphaFoldDB" id="A0A370HXU1"/>
<protein>
    <recommendedName>
        <fullName evidence="5">Putative glutamate--cysteine ligase 2</fullName>
        <ecNumber evidence="5">6.3.2.2</ecNumber>
    </recommendedName>
    <alternativeName>
        <fullName evidence="5">Gamma-glutamylcysteine synthetase 2</fullName>
        <shortName evidence="5">GCS 2</shortName>
        <shortName evidence="5">Gamma-GCS 2</shortName>
    </alternativeName>
</protein>
<accession>A0A370HXU1</accession>
<evidence type="ECO:0000256" key="5">
    <source>
        <dbReference type="HAMAP-Rule" id="MF_01609"/>
    </source>
</evidence>
<dbReference type="GO" id="GO:0004357">
    <property type="term" value="F:glutamate-cysteine ligase activity"/>
    <property type="evidence" value="ECO:0007669"/>
    <property type="project" value="UniProtKB-EC"/>
</dbReference>
<keyword evidence="3 5" id="KW-0067">ATP-binding</keyword>
<evidence type="ECO:0000313" key="7">
    <source>
        <dbReference type="Proteomes" id="UP000254869"/>
    </source>
</evidence>
<evidence type="ECO:0000256" key="1">
    <source>
        <dbReference type="ARBA" id="ARBA00022598"/>
    </source>
</evidence>
<keyword evidence="1 5" id="KW-0436">Ligase</keyword>
<dbReference type="NCBIfam" id="NF010041">
    <property type="entry name" value="PRK13517.1-1"/>
    <property type="match status" value="1"/>
</dbReference>
<dbReference type="NCBIfam" id="TIGR02050">
    <property type="entry name" value="gshA_cyan_rel"/>
    <property type="match status" value="1"/>
</dbReference>
<dbReference type="PANTHER" id="PTHR36510">
    <property type="entry name" value="GLUTAMATE--CYSTEINE LIGASE 2-RELATED"/>
    <property type="match status" value="1"/>
</dbReference>
<keyword evidence="2 5" id="KW-0547">Nucleotide-binding</keyword>
<dbReference type="RefSeq" id="WP_067999339.1">
    <property type="nucleotide sequence ID" value="NZ_QQBC01000012.1"/>
</dbReference>
<comment type="catalytic activity">
    <reaction evidence="4 5">
        <text>L-cysteine + L-glutamate + ATP = gamma-L-glutamyl-L-cysteine + ADP + phosphate + H(+)</text>
        <dbReference type="Rhea" id="RHEA:13285"/>
        <dbReference type="ChEBI" id="CHEBI:15378"/>
        <dbReference type="ChEBI" id="CHEBI:29985"/>
        <dbReference type="ChEBI" id="CHEBI:30616"/>
        <dbReference type="ChEBI" id="CHEBI:35235"/>
        <dbReference type="ChEBI" id="CHEBI:43474"/>
        <dbReference type="ChEBI" id="CHEBI:58173"/>
        <dbReference type="ChEBI" id="CHEBI:456216"/>
        <dbReference type="EC" id="6.3.2.2"/>
    </reaction>
</comment>
<name>A0A370HXU1_9NOCA</name>